<accession>X2F460</accession>
<keyword evidence="2" id="KW-0812">Transmembrane</keyword>
<evidence type="ECO:0000259" key="3">
    <source>
        <dbReference type="PROSITE" id="PS51297"/>
    </source>
</evidence>
<feature type="coiled-coil region" evidence="1">
    <location>
        <begin position="56"/>
        <end position="83"/>
    </location>
</feature>
<evidence type="ECO:0000313" key="5">
    <source>
        <dbReference type="EMBL" id="AJB29205.1"/>
    </source>
</evidence>
<evidence type="ECO:0000256" key="1">
    <source>
        <dbReference type="SAM" id="Coils"/>
    </source>
</evidence>
<sequence>MVKYVHGYVGVLVDLKHIVIILSMFFMMHSMEKILQRYERYTYADKAHPLKEPETQEELHNEYRELKRRFDALQRSRSHLMGENIDTLTLTELQQLELQLETTLKHIRSQMFVYEYGLGSSVA</sequence>
<keyword evidence="1" id="KW-0175">Coiled coil</keyword>
<reference evidence="4" key="1">
    <citation type="submission" date="2013-12" db="EMBL/GenBank/DDBJ databases">
        <title>Transcriptome-wide analysis of MADS-box gene family in the orchid Erycina pusilla.</title>
        <authorList>
            <person name="Lin C.-S."/>
            <person name="Shih M.-C."/>
            <person name="Chan M.-T."/>
            <person name="Chou M.-L."/>
        </authorList>
    </citation>
    <scope>NUCLEOTIDE SEQUENCE</scope>
</reference>
<evidence type="ECO:0000313" key="4">
    <source>
        <dbReference type="EMBL" id="AHM92103.1"/>
    </source>
</evidence>
<dbReference type="AlphaFoldDB" id="X2F460"/>
<dbReference type="GO" id="GO:0003700">
    <property type="term" value="F:DNA-binding transcription factor activity"/>
    <property type="evidence" value="ECO:0007669"/>
    <property type="project" value="InterPro"/>
</dbReference>
<dbReference type="EMBL" id="KJ715235">
    <property type="protein sequence ID" value="AJB29205.1"/>
    <property type="molecule type" value="Genomic_DNA"/>
</dbReference>
<dbReference type="GO" id="GO:0005634">
    <property type="term" value="C:nucleus"/>
    <property type="evidence" value="ECO:0007669"/>
    <property type="project" value="InterPro"/>
</dbReference>
<dbReference type="Pfam" id="PF01486">
    <property type="entry name" value="K-box"/>
    <property type="match status" value="1"/>
</dbReference>
<organism evidence="4">
    <name type="scientific">Erycina pusilla</name>
    <dbReference type="NCBI Taxonomy" id="154679"/>
    <lineage>
        <taxon>Eukaryota</taxon>
        <taxon>Viridiplantae</taxon>
        <taxon>Streptophyta</taxon>
        <taxon>Embryophyta</taxon>
        <taxon>Tracheophyta</taxon>
        <taxon>Spermatophyta</taxon>
        <taxon>Magnoliopsida</taxon>
        <taxon>Liliopsida</taxon>
        <taxon>Asparagales</taxon>
        <taxon>Orchidaceae</taxon>
        <taxon>Epidendroideae</taxon>
        <taxon>Cymbidieae</taxon>
        <taxon>Oncidiinae</taxon>
        <taxon>Erycina</taxon>
    </lineage>
</organism>
<keyword evidence="2" id="KW-0472">Membrane</keyword>
<proteinExistence type="evidence at transcript level"/>
<dbReference type="EMBL" id="KJ002752">
    <property type="protein sequence ID" value="AHM92103.1"/>
    <property type="molecule type" value="mRNA"/>
</dbReference>
<feature type="transmembrane region" description="Helical" evidence="2">
    <location>
        <begin position="6"/>
        <end position="27"/>
    </location>
</feature>
<dbReference type="PROSITE" id="PS51297">
    <property type="entry name" value="K_BOX"/>
    <property type="match status" value="1"/>
</dbReference>
<dbReference type="InterPro" id="IPR002487">
    <property type="entry name" value="TF_Kbox"/>
</dbReference>
<gene>
    <name evidence="5" type="primary">MADS27</name>
</gene>
<name>X2F460_9ASPA</name>
<evidence type="ECO:0000256" key="2">
    <source>
        <dbReference type="SAM" id="Phobius"/>
    </source>
</evidence>
<keyword evidence="2" id="KW-1133">Transmembrane helix</keyword>
<protein>
    <submittedName>
        <fullName evidence="4">MADS-box protein 27</fullName>
    </submittedName>
    <submittedName>
        <fullName evidence="5">MADS27</fullName>
    </submittedName>
</protein>
<feature type="domain" description="K-box" evidence="3">
    <location>
        <begin position="56"/>
        <end position="123"/>
    </location>
</feature>